<protein>
    <recommendedName>
        <fullName evidence="3">DUF4304 domain-containing protein</fullName>
    </recommendedName>
</protein>
<dbReference type="Proteomes" id="UP001631957">
    <property type="component" value="Unassembled WGS sequence"/>
</dbReference>
<evidence type="ECO:0000313" key="2">
    <source>
        <dbReference type="Proteomes" id="UP001631957"/>
    </source>
</evidence>
<evidence type="ECO:0008006" key="3">
    <source>
        <dbReference type="Google" id="ProtNLM"/>
    </source>
</evidence>
<gene>
    <name evidence="1" type="ORF">ACKI18_41660</name>
</gene>
<accession>A0ABW9I4B3</accession>
<dbReference type="EMBL" id="JBJVNI010000032">
    <property type="protein sequence ID" value="MFM9615179.1"/>
    <property type="molecule type" value="Genomic_DNA"/>
</dbReference>
<evidence type="ECO:0000313" key="1">
    <source>
        <dbReference type="EMBL" id="MFM9615179.1"/>
    </source>
</evidence>
<reference evidence="1 2" key="1">
    <citation type="submission" date="2024-12" db="EMBL/GenBank/DDBJ databases">
        <title>Forecasting of Potato common scab and diversities of Pathogenic streptomyces spp. in china.</title>
        <authorList>
            <person name="Handique U."/>
            <person name="Wu J."/>
        </authorList>
    </citation>
    <scope>NUCLEOTIDE SEQUENCE [LARGE SCALE GENOMIC DNA]</scope>
    <source>
        <strain evidence="1 2">ZRIMU1530</strain>
    </source>
</reference>
<organism evidence="1 2">
    <name type="scientific">Streptomyces niveiscabiei</name>
    <dbReference type="NCBI Taxonomy" id="164115"/>
    <lineage>
        <taxon>Bacteria</taxon>
        <taxon>Bacillati</taxon>
        <taxon>Actinomycetota</taxon>
        <taxon>Actinomycetes</taxon>
        <taxon>Kitasatosporales</taxon>
        <taxon>Streptomycetaceae</taxon>
        <taxon>Streptomyces</taxon>
    </lineage>
</organism>
<name>A0ABW9I4B3_9ACTN</name>
<keyword evidence="2" id="KW-1185">Reference proteome</keyword>
<comment type="caution">
    <text evidence="1">The sequence shown here is derived from an EMBL/GenBank/DDBJ whole genome shotgun (WGS) entry which is preliminary data.</text>
</comment>
<dbReference type="RefSeq" id="WP_409123461.1">
    <property type="nucleotide sequence ID" value="NZ_JBJVNI010000032.1"/>
</dbReference>
<proteinExistence type="predicted"/>
<sequence>MKKSEVFAAVAREMKSLGFKRRRSNYEYVIELGDGFEGWCSFADAVRGEQAAVWVGTFVGVRCAEIEDRILEWCGEVVPGWDGRSYVATVSMNVGYLTPQAKILEHRVDLAAESIADVIAPNICDVTEIGLGFMREHASYAGLVAAAELGKGQLSDRVLERLPLALVLQGDVEGAYRELARLKSRVDEGAFLSPRYLRFIAGFEEEFPEG</sequence>